<dbReference type="Gene3D" id="3.10.120.10">
    <property type="entry name" value="Cytochrome b5-like heme/steroid binding domain"/>
    <property type="match status" value="1"/>
</dbReference>
<keyword evidence="5" id="KW-0472">Membrane</keyword>
<evidence type="ECO:0000256" key="4">
    <source>
        <dbReference type="ARBA" id="ARBA00038168"/>
    </source>
</evidence>
<dbReference type="PROSITE" id="PS50255">
    <property type="entry name" value="CYTOCHROME_B5_2"/>
    <property type="match status" value="1"/>
</dbReference>
<dbReference type="GO" id="GO:0020037">
    <property type="term" value="F:heme binding"/>
    <property type="evidence" value="ECO:0000318"/>
    <property type="project" value="GO_Central"/>
</dbReference>
<dbReference type="Gramene" id="KGN60583">
    <property type="protein sequence ID" value="KGN60583"/>
    <property type="gene ID" value="Csa_2G000900"/>
</dbReference>
<dbReference type="eggNOG" id="KOG0537">
    <property type="taxonomic scope" value="Eukaryota"/>
</dbReference>
<keyword evidence="2 5" id="KW-0479">Metal-binding</keyword>
<keyword evidence="5" id="KW-1133">Transmembrane helix</keyword>
<evidence type="ECO:0000256" key="1">
    <source>
        <dbReference type="ARBA" id="ARBA00022617"/>
    </source>
</evidence>
<evidence type="ECO:0000313" key="9">
    <source>
        <dbReference type="Proteomes" id="UP000029981"/>
    </source>
</evidence>
<dbReference type="SMART" id="SM01117">
    <property type="entry name" value="Cyt-b5"/>
    <property type="match status" value="1"/>
</dbReference>
<feature type="region of interest" description="Disordered" evidence="6">
    <location>
        <begin position="1"/>
        <end position="54"/>
    </location>
</feature>
<reference evidence="8 9" key="4">
    <citation type="journal article" date="2011" name="BMC Genomics">
        <title>RNA-Seq improves annotation of protein-coding genes in the cucumber genome.</title>
        <authorList>
            <person name="Li Z."/>
            <person name="Zhang Z."/>
            <person name="Yan P."/>
            <person name="Huang S."/>
            <person name="Fei Z."/>
            <person name="Lin K."/>
        </authorList>
    </citation>
    <scope>NUCLEOTIDE SEQUENCE [LARGE SCALE GENOMIC DNA]</scope>
    <source>
        <strain evidence="9">cv. 9930</strain>
    </source>
</reference>
<dbReference type="InterPro" id="IPR018506">
    <property type="entry name" value="Cyt_B5_heme-BS"/>
</dbReference>
<reference evidence="8 9" key="3">
    <citation type="journal article" date="2010" name="BMC Genomics">
        <title>Transcriptome sequencing and comparative analysis of cucumber flowers with different sex types.</title>
        <authorList>
            <person name="Guo S."/>
            <person name="Zheng Y."/>
            <person name="Joung J.G."/>
            <person name="Liu S."/>
            <person name="Zhang Z."/>
            <person name="Crasta O.R."/>
            <person name="Sobral B.W."/>
            <person name="Xu Y."/>
            <person name="Huang S."/>
            <person name="Fei Z."/>
        </authorList>
    </citation>
    <scope>NUCLEOTIDE SEQUENCE [LARGE SCALE GENOMIC DNA]</scope>
    <source>
        <strain evidence="9">cv. 9930</strain>
    </source>
</reference>
<organism evidence="8 9">
    <name type="scientific">Cucumis sativus</name>
    <name type="common">Cucumber</name>
    <dbReference type="NCBI Taxonomy" id="3659"/>
    <lineage>
        <taxon>Eukaryota</taxon>
        <taxon>Viridiplantae</taxon>
        <taxon>Streptophyta</taxon>
        <taxon>Embryophyta</taxon>
        <taxon>Tracheophyta</taxon>
        <taxon>Spermatophyta</taxon>
        <taxon>Magnoliopsida</taxon>
        <taxon>eudicotyledons</taxon>
        <taxon>Gunneridae</taxon>
        <taxon>Pentapetalae</taxon>
        <taxon>rosids</taxon>
        <taxon>fabids</taxon>
        <taxon>Cucurbitales</taxon>
        <taxon>Cucurbitaceae</taxon>
        <taxon>Benincaseae</taxon>
        <taxon>Cucumis</taxon>
    </lineage>
</organism>
<dbReference type="AlphaFoldDB" id="A0A0A0LFU2"/>
<dbReference type="InterPro" id="IPR050668">
    <property type="entry name" value="Cytochrome_b5"/>
</dbReference>
<evidence type="ECO:0000256" key="6">
    <source>
        <dbReference type="SAM" id="MobiDB-lite"/>
    </source>
</evidence>
<evidence type="ECO:0000256" key="5">
    <source>
        <dbReference type="RuleBase" id="RU362121"/>
    </source>
</evidence>
<dbReference type="SUPFAM" id="SSF55856">
    <property type="entry name" value="Cytochrome b5-like heme/steroid binding domain"/>
    <property type="match status" value="1"/>
</dbReference>
<accession>A0A0A0LFU2</accession>
<comment type="similarity">
    <text evidence="4 5">Belongs to the cytochrome b5 family.</text>
</comment>
<keyword evidence="1 5" id="KW-0349">Heme</keyword>
<dbReference type="InterPro" id="IPR001199">
    <property type="entry name" value="Cyt_B5-like_heme/steroid-bd"/>
</dbReference>
<keyword evidence="9" id="KW-1185">Reference proteome</keyword>
<reference evidence="8 9" key="1">
    <citation type="journal article" date="2009" name="Nat. Genet.">
        <title>The genome of the cucumber, Cucumis sativus L.</title>
        <authorList>
            <person name="Huang S."/>
            <person name="Li R."/>
            <person name="Zhang Z."/>
            <person name="Li L."/>
            <person name="Gu X."/>
            <person name="Fan W."/>
            <person name="Lucas W.J."/>
            <person name="Wang X."/>
            <person name="Xie B."/>
            <person name="Ni P."/>
            <person name="Ren Y."/>
            <person name="Zhu H."/>
            <person name="Li J."/>
            <person name="Lin K."/>
            <person name="Jin W."/>
            <person name="Fei Z."/>
            <person name="Li G."/>
            <person name="Staub J."/>
            <person name="Kilian A."/>
            <person name="van der Vossen E.A."/>
            <person name="Wu Y."/>
            <person name="Guo J."/>
            <person name="He J."/>
            <person name="Jia Z."/>
            <person name="Ren Y."/>
            <person name="Tian G."/>
            <person name="Lu Y."/>
            <person name="Ruan J."/>
            <person name="Qian W."/>
            <person name="Wang M."/>
            <person name="Huang Q."/>
            <person name="Li B."/>
            <person name="Xuan Z."/>
            <person name="Cao J."/>
            <person name="Asan"/>
            <person name="Wu Z."/>
            <person name="Zhang J."/>
            <person name="Cai Q."/>
            <person name="Bai Y."/>
            <person name="Zhao B."/>
            <person name="Han Y."/>
            <person name="Li Y."/>
            <person name="Li X."/>
            <person name="Wang S."/>
            <person name="Shi Q."/>
            <person name="Liu S."/>
            <person name="Cho W.K."/>
            <person name="Kim J.Y."/>
            <person name="Xu Y."/>
            <person name="Heller-Uszynska K."/>
            <person name="Miao H."/>
            <person name="Cheng Z."/>
            <person name="Zhang S."/>
            <person name="Wu J."/>
            <person name="Yang Y."/>
            <person name="Kang H."/>
            <person name="Li M."/>
            <person name="Liang H."/>
            <person name="Ren X."/>
            <person name="Shi Z."/>
            <person name="Wen M."/>
            <person name="Jian M."/>
            <person name="Yang H."/>
            <person name="Zhang G."/>
            <person name="Yang Z."/>
            <person name="Chen R."/>
            <person name="Liu S."/>
            <person name="Li J."/>
            <person name="Ma L."/>
            <person name="Liu H."/>
            <person name="Zhou Y."/>
            <person name="Zhao J."/>
            <person name="Fang X."/>
            <person name="Li G."/>
            <person name="Fang L."/>
            <person name="Li Y."/>
            <person name="Liu D."/>
            <person name="Zheng H."/>
            <person name="Zhang Y."/>
            <person name="Qin N."/>
            <person name="Li Z."/>
            <person name="Yang G."/>
            <person name="Yang S."/>
            <person name="Bolund L."/>
            <person name="Kristiansen K."/>
            <person name="Zheng H."/>
            <person name="Li S."/>
            <person name="Zhang X."/>
            <person name="Yang H."/>
            <person name="Wang J."/>
            <person name="Sun R."/>
            <person name="Zhang B."/>
            <person name="Jiang S."/>
            <person name="Wang J."/>
            <person name="Du Y."/>
            <person name="Li S."/>
        </authorList>
    </citation>
    <scope>NUCLEOTIDE SEQUENCE [LARGE SCALE GENOMIC DNA]</scope>
    <source>
        <strain evidence="9">cv. 9930</strain>
    </source>
</reference>
<dbReference type="GO" id="GO:0046872">
    <property type="term" value="F:metal ion binding"/>
    <property type="evidence" value="ECO:0007669"/>
    <property type="project" value="UniProtKB-UniRule"/>
</dbReference>
<keyword evidence="5" id="KW-0812">Transmembrane</keyword>
<dbReference type="PANTHER" id="PTHR19359:SF95">
    <property type="entry name" value="CYTOCHROME B5 TYPE B"/>
    <property type="match status" value="1"/>
</dbReference>
<protein>
    <recommendedName>
        <fullName evidence="7">Cytochrome b5 heme-binding domain-containing protein</fullName>
    </recommendedName>
</protein>
<name>A0A0A0LFU2_CUCSA</name>
<dbReference type="STRING" id="3659.A0A0A0LFU2"/>
<dbReference type="Proteomes" id="UP000029981">
    <property type="component" value="Chromosome 2"/>
</dbReference>
<feature type="domain" description="Cytochrome b5 heme-binding" evidence="7">
    <location>
        <begin position="159"/>
        <end position="234"/>
    </location>
</feature>
<feature type="transmembrane region" description="Helical" evidence="5">
    <location>
        <begin position="121"/>
        <end position="140"/>
    </location>
</feature>
<dbReference type="PRINTS" id="PR00363">
    <property type="entry name" value="CYTOCHROMEB5"/>
</dbReference>
<evidence type="ECO:0000259" key="7">
    <source>
        <dbReference type="PROSITE" id="PS50255"/>
    </source>
</evidence>
<dbReference type="FunFam" id="3.10.120.10:FF:000007">
    <property type="entry name" value="Sulfite oxidase, mitochondrial"/>
    <property type="match status" value="1"/>
</dbReference>
<gene>
    <name evidence="8" type="ORF">Csa_2G000900</name>
</gene>
<feature type="compositionally biased region" description="Polar residues" evidence="6">
    <location>
        <begin position="34"/>
        <end position="49"/>
    </location>
</feature>
<sequence length="235" mass="26067">MKGCGSTLYRRRHNLFNSGPKPRFKPKGKPGLSCNASPSRSRKSGPSQNRSRKSGPGILRVILVSISPANSFWHSVHRSVDNLSDSSLNRIGILTVSSQFRSNSAKSSASKTSMNHQVHKMVIVIAALLLSVLLGALFLIPRDRNAQKVQLNPINKSSKVYYSKDEVSVHNKRTDCWVIIKNRVYDVTSYVEEHPGGDAILTHAGDDSTEGFYGPQHATRVFDMIEDFYIGDLKL</sequence>
<evidence type="ECO:0000256" key="3">
    <source>
        <dbReference type="ARBA" id="ARBA00023004"/>
    </source>
</evidence>
<dbReference type="PANTHER" id="PTHR19359">
    <property type="entry name" value="CYTOCHROME B5"/>
    <property type="match status" value="1"/>
</dbReference>
<dbReference type="EMBL" id="CM002923">
    <property type="protein sequence ID" value="KGN60583.1"/>
    <property type="molecule type" value="Genomic_DNA"/>
</dbReference>
<dbReference type="PROSITE" id="PS00191">
    <property type="entry name" value="CYTOCHROME_B5_1"/>
    <property type="match status" value="1"/>
</dbReference>
<dbReference type="InterPro" id="IPR036400">
    <property type="entry name" value="Cyt_B5-like_heme/steroid_sf"/>
</dbReference>
<evidence type="ECO:0000313" key="8">
    <source>
        <dbReference type="EMBL" id="KGN60583.1"/>
    </source>
</evidence>
<dbReference type="GO" id="GO:0016020">
    <property type="term" value="C:membrane"/>
    <property type="evidence" value="ECO:0000318"/>
    <property type="project" value="GO_Central"/>
</dbReference>
<proteinExistence type="inferred from homology"/>
<evidence type="ECO:0000256" key="2">
    <source>
        <dbReference type="ARBA" id="ARBA00022723"/>
    </source>
</evidence>
<reference evidence="8 9" key="2">
    <citation type="journal article" date="2009" name="PLoS ONE">
        <title>An integrated genetic and cytogenetic map of the cucumber genome.</title>
        <authorList>
            <person name="Ren Y."/>
            <person name="Zhang Z."/>
            <person name="Liu J."/>
            <person name="Staub J.E."/>
            <person name="Han Y."/>
            <person name="Cheng Z."/>
            <person name="Li X."/>
            <person name="Lu J."/>
            <person name="Miao H."/>
            <person name="Kang H."/>
            <person name="Xie B."/>
            <person name="Gu X."/>
            <person name="Wang X."/>
            <person name="Du Y."/>
            <person name="Jin W."/>
            <person name="Huang S."/>
        </authorList>
    </citation>
    <scope>NUCLEOTIDE SEQUENCE [LARGE SCALE GENOMIC DNA]</scope>
    <source>
        <strain evidence="9">cv. 9930</strain>
    </source>
</reference>
<dbReference type="Pfam" id="PF00173">
    <property type="entry name" value="Cyt-b5"/>
    <property type="match status" value="1"/>
</dbReference>
<keyword evidence="3 5" id="KW-0408">Iron</keyword>